<dbReference type="AlphaFoldDB" id="A0A3E1QD03"/>
<reference evidence="1 2" key="1">
    <citation type="journal article" date="2007" name="Int. J. Syst. Evol. Microbiol.">
        <title>Marixanthomonas ophiurae gen. nov., sp. nov., a marine bacterium of the family Flavobacteriaceae isolated from a deep-sea brittle star.</title>
        <authorList>
            <person name="Romanenko L.A."/>
            <person name="Uchino M."/>
            <person name="Frolova G.M."/>
            <person name="Mikhailov V.V."/>
        </authorList>
    </citation>
    <scope>NUCLEOTIDE SEQUENCE [LARGE SCALE GENOMIC DNA]</scope>
    <source>
        <strain evidence="1 2">KMM 3046</strain>
    </source>
</reference>
<evidence type="ECO:0000313" key="1">
    <source>
        <dbReference type="EMBL" id="RFN59987.1"/>
    </source>
</evidence>
<gene>
    <name evidence="1" type="ORF">DZ858_08045</name>
</gene>
<dbReference type="Proteomes" id="UP000261082">
    <property type="component" value="Unassembled WGS sequence"/>
</dbReference>
<organism evidence="1 2">
    <name type="scientific">Marixanthomonas ophiurae</name>
    <dbReference type="NCBI Taxonomy" id="387659"/>
    <lineage>
        <taxon>Bacteria</taxon>
        <taxon>Pseudomonadati</taxon>
        <taxon>Bacteroidota</taxon>
        <taxon>Flavobacteriia</taxon>
        <taxon>Flavobacteriales</taxon>
        <taxon>Flavobacteriaceae</taxon>
        <taxon>Marixanthomonas</taxon>
    </lineage>
</organism>
<dbReference type="RefSeq" id="WP_117159047.1">
    <property type="nucleotide sequence ID" value="NZ_QVID01000001.1"/>
</dbReference>
<dbReference type="OrthoDB" id="673254at2"/>
<proteinExistence type="predicted"/>
<protein>
    <submittedName>
        <fullName evidence="1">Uncharacterized protein</fullName>
    </submittedName>
</protein>
<keyword evidence="2" id="KW-1185">Reference proteome</keyword>
<comment type="caution">
    <text evidence="1">The sequence shown here is derived from an EMBL/GenBank/DDBJ whole genome shotgun (WGS) entry which is preliminary data.</text>
</comment>
<name>A0A3E1QD03_9FLAO</name>
<evidence type="ECO:0000313" key="2">
    <source>
        <dbReference type="Proteomes" id="UP000261082"/>
    </source>
</evidence>
<accession>A0A3E1QD03</accession>
<dbReference type="PROSITE" id="PS51257">
    <property type="entry name" value="PROKAR_LIPOPROTEIN"/>
    <property type="match status" value="1"/>
</dbReference>
<dbReference type="EMBL" id="QVID01000001">
    <property type="protein sequence ID" value="RFN59987.1"/>
    <property type="molecule type" value="Genomic_DNA"/>
</dbReference>
<sequence>MKKSYLYITLFISLLGLSSCDTDSEASFLEDGEDLGFTGTEDDIIDFLTEDAYQGLLDLGINVNTGKTPPDVVGSYLISPNVLKATNIPDDGFDIGDGFFDKRISFFSQDNDDLSIEYTGAQIDPDGNTTSTETGTESFITGSGNNFTIIIRTSGVNQTGSGNTVSITNGLAISGTITEEGILNVESGFIIIEKTGDTEDELIDEGEGRLFEDQDGLTERI</sequence>